<dbReference type="InterPro" id="IPR013024">
    <property type="entry name" value="GGCT-like"/>
</dbReference>
<keyword evidence="4" id="KW-0808">Transferase</keyword>
<dbReference type="InterPro" id="IPR017939">
    <property type="entry name" value="G-Glutamylcylcotransferase"/>
</dbReference>
<sequence length="171" mass="19397">MKYFAYGSNMSLLRLQQRVPSAARLGAFILKEHELRFHKIGKDGSGKCDAFRTNKIDDFVIGSLFEINEAEKEALDRAEGLGYGYSEKTVTVQNDAGDIFEAFTYYATRTDSSLKPYSWYLNHVVIGAKEANVPTRYFAKIESIVCIEDPNKHRDSEQRAIYHLQSLQPGS</sequence>
<dbReference type="Proteomes" id="UP000282060">
    <property type="component" value="Unassembled WGS sequence"/>
</dbReference>
<feature type="binding site" evidence="3">
    <location>
        <begin position="3"/>
        <end position="8"/>
    </location>
    <ligand>
        <name>substrate</name>
    </ligand>
</feature>
<keyword evidence="5" id="KW-1185">Reference proteome</keyword>
<comment type="caution">
    <text evidence="4">The sequence shown here is derived from an EMBL/GenBank/DDBJ whole genome shotgun (WGS) entry which is preliminary data.</text>
</comment>
<dbReference type="CDD" id="cd06661">
    <property type="entry name" value="GGCT_like"/>
    <property type="match status" value="1"/>
</dbReference>
<gene>
    <name evidence="4" type="ORF">EKG39_11260</name>
</gene>
<accession>A0A431W9G4</accession>
<dbReference type="InterPro" id="IPR036568">
    <property type="entry name" value="GGCT-like_sf"/>
</dbReference>
<feature type="binding site" evidence="3">
    <location>
        <position position="120"/>
    </location>
    <ligand>
        <name>substrate</name>
    </ligand>
</feature>
<organism evidence="4 5">
    <name type="scientific">Shewanella atlantica</name>
    <dbReference type="NCBI Taxonomy" id="271099"/>
    <lineage>
        <taxon>Bacteria</taxon>
        <taxon>Pseudomonadati</taxon>
        <taxon>Pseudomonadota</taxon>
        <taxon>Gammaproteobacteria</taxon>
        <taxon>Alteromonadales</taxon>
        <taxon>Shewanellaceae</taxon>
        <taxon>Shewanella</taxon>
    </lineage>
</organism>
<evidence type="ECO:0000256" key="3">
    <source>
        <dbReference type="PIRSR" id="PIRSR617939-2"/>
    </source>
</evidence>
<protein>
    <submittedName>
        <fullName evidence="4">Gamma-glutamylcyclotransferase</fullName>
    </submittedName>
</protein>
<dbReference type="AlphaFoldDB" id="A0A431W9G4"/>
<dbReference type="RefSeq" id="WP_126505856.1">
    <property type="nucleotide sequence ID" value="NZ_RXNV01000004.1"/>
</dbReference>
<name>A0A431W9G4_9GAMM</name>
<evidence type="ECO:0000313" key="5">
    <source>
        <dbReference type="Proteomes" id="UP000282060"/>
    </source>
</evidence>
<dbReference type="EMBL" id="RXNV01000004">
    <property type="protein sequence ID" value="RTR32005.1"/>
    <property type="molecule type" value="Genomic_DNA"/>
</dbReference>
<proteinExistence type="predicted"/>
<evidence type="ECO:0000256" key="2">
    <source>
        <dbReference type="PIRSR" id="PIRSR617939-1"/>
    </source>
</evidence>
<dbReference type="PANTHER" id="PTHR12935:SF0">
    <property type="entry name" value="GAMMA-GLUTAMYLCYCLOTRANSFERASE"/>
    <property type="match status" value="1"/>
</dbReference>
<dbReference type="SUPFAM" id="SSF110857">
    <property type="entry name" value="Gamma-glutamyl cyclotransferase-like"/>
    <property type="match status" value="1"/>
</dbReference>
<evidence type="ECO:0000313" key="4">
    <source>
        <dbReference type="EMBL" id="RTR32005.1"/>
    </source>
</evidence>
<dbReference type="GO" id="GO:0016740">
    <property type="term" value="F:transferase activity"/>
    <property type="evidence" value="ECO:0007669"/>
    <property type="project" value="UniProtKB-KW"/>
</dbReference>
<dbReference type="OrthoDB" id="5401862at2"/>
<dbReference type="Gene3D" id="3.10.490.10">
    <property type="entry name" value="Gamma-glutamyl cyclotransferase-like"/>
    <property type="match status" value="1"/>
</dbReference>
<dbReference type="PANTHER" id="PTHR12935">
    <property type="entry name" value="GAMMA-GLUTAMYLCYCLOTRANSFERASE"/>
    <property type="match status" value="1"/>
</dbReference>
<evidence type="ECO:0000256" key="1">
    <source>
        <dbReference type="ARBA" id="ARBA00023239"/>
    </source>
</evidence>
<dbReference type="Pfam" id="PF13772">
    <property type="entry name" value="AIG2_2"/>
    <property type="match status" value="1"/>
</dbReference>
<keyword evidence="1" id="KW-0456">Lyase</keyword>
<reference evidence="4 5" key="1">
    <citation type="submission" date="2018-12" db="EMBL/GenBank/DDBJ databases">
        <authorList>
            <person name="Yu L."/>
        </authorList>
    </citation>
    <scope>NUCLEOTIDE SEQUENCE [LARGE SCALE GENOMIC DNA]</scope>
    <source>
        <strain evidence="4 5">HAW-EB5</strain>
    </source>
</reference>
<dbReference type="GO" id="GO:0003839">
    <property type="term" value="F:gamma-glutamylcyclotransferase activity"/>
    <property type="evidence" value="ECO:0007669"/>
    <property type="project" value="InterPro"/>
</dbReference>
<feature type="active site" description="Proton acceptor" evidence="2">
    <location>
        <position position="79"/>
    </location>
</feature>